<dbReference type="OrthoDB" id="1846117at2759"/>
<dbReference type="AlphaFoldDB" id="A0A1S3ZYB2"/>
<dbReference type="InterPro" id="IPR019557">
    <property type="entry name" value="AminoTfrase-like_pln_mobile"/>
</dbReference>
<dbReference type="KEGG" id="nta:107791739"/>
<dbReference type="GO" id="GO:0010073">
    <property type="term" value="P:meristem maintenance"/>
    <property type="evidence" value="ECO:0007669"/>
    <property type="project" value="InterPro"/>
</dbReference>
<feature type="compositionally biased region" description="Gly residues" evidence="1">
    <location>
        <begin position="435"/>
        <end position="447"/>
    </location>
</feature>
<dbReference type="RefSeq" id="XP_016469343.1">
    <property type="nucleotide sequence ID" value="XM_016613857.1"/>
</dbReference>
<dbReference type="PaxDb" id="4097-A0A1S3ZYB2"/>
<accession>A0A1S3ZYB2</accession>
<dbReference type="PANTHER" id="PTHR46033:SF8">
    <property type="entry name" value="PROTEIN MAINTENANCE OF MERISTEMS-LIKE"/>
    <property type="match status" value="1"/>
</dbReference>
<proteinExistence type="predicted"/>
<dbReference type="InterPro" id="IPR044824">
    <property type="entry name" value="MAIN-like"/>
</dbReference>
<feature type="domain" description="Aminotransferase-like plant mobile" evidence="2">
    <location>
        <begin position="139"/>
        <end position="310"/>
    </location>
</feature>
<feature type="domain" description="Aminotransferase-like plant mobile" evidence="2">
    <location>
        <begin position="66"/>
        <end position="121"/>
    </location>
</feature>
<gene>
    <name evidence="3" type="primary">LOC107791739</name>
</gene>
<feature type="region of interest" description="Disordered" evidence="1">
    <location>
        <begin position="419"/>
        <end position="473"/>
    </location>
</feature>
<dbReference type="Pfam" id="PF10536">
    <property type="entry name" value="PMD"/>
    <property type="match status" value="2"/>
</dbReference>
<dbReference type="OMA" id="HYQNEED"/>
<evidence type="ECO:0000259" key="2">
    <source>
        <dbReference type="Pfam" id="PF10536"/>
    </source>
</evidence>
<dbReference type="PANTHER" id="PTHR46033">
    <property type="entry name" value="PROTEIN MAIN-LIKE 2"/>
    <property type="match status" value="1"/>
</dbReference>
<protein>
    <submittedName>
        <fullName evidence="3">Serine/threonine-protein phosphatase 7 long form homolog</fullName>
    </submittedName>
</protein>
<name>A0A1S3ZYB2_TOBAC</name>
<evidence type="ECO:0000313" key="3">
    <source>
        <dbReference type="RefSeq" id="XP_016469343.1"/>
    </source>
</evidence>
<evidence type="ECO:0000256" key="1">
    <source>
        <dbReference type="SAM" id="MobiDB-lite"/>
    </source>
</evidence>
<reference evidence="3" key="1">
    <citation type="submission" date="2025-08" db="UniProtKB">
        <authorList>
            <consortium name="RefSeq"/>
        </authorList>
    </citation>
    <scope>IDENTIFICATION</scope>
</reference>
<feature type="compositionally biased region" description="Acidic residues" evidence="1">
    <location>
        <begin position="460"/>
        <end position="472"/>
    </location>
</feature>
<organism evidence="3">
    <name type="scientific">Nicotiana tabacum</name>
    <name type="common">Common tobacco</name>
    <dbReference type="NCBI Taxonomy" id="4097"/>
    <lineage>
        <taxon>Eukaryota</taxon>
        <taxon>Viridiplantae</taxon>
        <taxon>Streptophyta</taxon>
        <taxon>Embryophyta</taxon>
        <taxon>Tracheophyta</taxon>
        <taxon>Spermatophyta</taxon>
        <taxon>Magnoliopsida</taxon>
        <taxon>eudicotyledons</taxon>
        <taxon>Gunneridae</taxon>
        <taxon>Pentapetalae</taxon>
        <taxon>asterids</taxon>
        <taxon>lamiids</taxon>
        <taxon>Solanales</taxon>
        <taxon>Solanaceae</taxon>
        <taxon>Nicotianoideae</taxon>
        <taxon>Nicotianeae</taxon>
        <taxon>Nicotiana</taxon>
    </lineage>
</organism>
<sequence length="546" mass="62388">MDLSPVHPGPVEDQILVLQGDYMSSYVWEGHLLDQTLSARRPNDLWDFLRQRHFHPRVVERLEATGFLTIFRIGRMQFVWSLIMPLIERWRPEMHTFHLLTREATITLEDVEVLYGMHVDGLYTGYRPQGEAILRGGSRVSMTAIREHMELDELPRYSWGDAILAYLYRSICQAIMGSQAGICGFLPLLKVWAWQRILSLHPPLPLLETGVAPSSLPLATKWVLRRGNYRGTDAHHNLPLVRDVLDMLVAGQFIWMSYSDELLAQLPDYCSVDRLLWSTSVLMIFFNVVEHHAIERVFRQFHRPQTILGEPAWLPTHYQLDNLTRVDDASEATIELHTSWYHCHTRLMIRNPIHVLGDRYRPYAGRHEALVIGHHMFYQLGQEMQQHGDSAAVIEYARDGARLDHEAEYAAPEEYHQGRAVLRGRGRARSRGAPLGRGGRRGGGPQQGGIEAPVDPPVEAYDEDLGDEDLGDDQPGYFPQLDEPSSSMLSYNLQLSLPASRVTPSDTLLIMGTFDGNVDQFFSGSVTPPFFLHPRKGMYMEFFQLK</sequence>